<dbReference type="Gene3D" id="3.40.50.720">
    <property type="entry name" value="NAD(P)-binding Rossmann-like Domain"/>
    <property type="match status" value="1"/>
</dbReference>
<name>A0AAU7C8D1_9BACT</name>
<dbReference type="AlphaFoldDB" id="A0AAU7C8D1"/>
<gene>
    <name evidence="3" type="ORF">V5E97_24060</name>
</gene>
<dbReference type="RefSeq" id="WP_406694125.1">
    <property type="nucleotide sequence ID" value="NZ_CP155447.1"/>
</dbReference>
<dbReference type="PRINTS" id="PR00080">
    <property type="entry name" value="SDRFAMILY"/>
</dbReference>
<feature type="domain" description="Ketoreductase" evidence="2">
    <location>
        <begin position="7"/>
        <end position="189"/>
    </location>
</feature>
<dbReference type="NCBIfam" id="NF005559">
    <property type="entry name" value="PRK07231.1"/>
    <property type="match status" value="1"/>
</dbReference>
<dbReference type="EMBL" id="CP155447">
    <property type="protein sequence ID" value="XBH01421.1"/>
    <property type="molecule type" value="Genomic_DNA"/>
</dbReference>
<reference evidence="3" key="1">
    <citation type="submission" date="2024-05" db="EMBL/GenBank/DDBJ databases">
        <title>Planctomycetes of the genus Singulisphaera possess chitinolytic capabilities.</title>
        <authorList>
            <person name="Ivanova A."/>
        </authorList>
    </citation>
    <scope>NUCLEOTIDE SEQUENCE</scope>
    <source>
        <strain evidence="3">Ch08T</strain>
    </source>
</reference>
<protein>
    <submittedName>
        <fullName evidence="3">SDR family NAD(P)-dependent oxidoreductase</fullName>
    </submittedName>
</protein>
<dbReference type="FunFam" id="3.40.50.720:FF:000084">
    <property type="entry name" value="Short-chain dehydrogenase reductase"/>
    <property type="match status" value="1"/>
</dbReference>
<dbReference type="SUPFAM" id="SSF51735">
    <property type="entry name" value="NAD(P)-binding Rossmann-fold domains"/>
    <property type="match status" value="1"/>
</dbReference>
<dbReference type="PANTHER" id="PTHR42760">
    <property type="entry name" value="SHORT-CHAIN DEHYDROGENASES/REDUCTASES FAMILY MEMBER"/>
    <property type="match status" value="1"/>
</dbReference>
<evidence type="ECO:0000313" key="3">
    <source>
        <dbReference type="EMBL" id="XBH01421.1"/>
    </source>
</evidence>
<dbReference type="InterPro" id="IPR057326">
    <property type="entry name" value="KR_dom"/>
</dbReference>
<dbReference type="PRINTS" id="PR00081">
    <property type="entry name" value="GDHRDH"/>
</dbReference>
<accession>A0AAU7C8D1</accession>
<comment type="similarity">
    <text evidence="1">Belongs to the short-chain dehydrogenases/reductases (SDR) family.</text>
</comment>
<dbReference type="GO" id="GO:0016616">
    <property type="term" value="F:oxidoreductase activity, acting on the CH-OH group of donors, NAD or NADP as acceptor"/>
    <property type="evidence" value="ECO:0007669"/>
    <property type="project" value="UniProtKB-ARBA"/>
</dbReference>
<evidence type="ECO:0000256" key="1">
    <source>
        <dbReference type="ARBA" id="ARBA00006484"/>
    </source>
</evidence>
<sequence>MFDFSGRVAMVTGAARGLGRAIALGFARGGAVVSLTDRDGDGVEEVAQAIRQAGGRATAYACDVADADQVRLTVEATESSLGPIDVLVNNAGITRRIALFDWRPEDWDEVIRVNQIGTFLVAREVGKHMVGRGKGSIINMSALGGGLVGLGRGNAIYCATKGAVAAMTRDLAAEWAPFGIRVNCVAPGWFRTEMNAPLLKNEALTARILDRVPLGRLGEPEDVVGPVLFLASDASAMITGHTLPIDGGVSTIVRLSSEPVVD</sequence>
<proteinExistence type="inferred from homology"/>
<dbReference type="Pfam" id="PF13561">
    <property type="entry name" value="adh_short_C2"/>
    <property type="match status" value="1"/>
</dbReference>
<dbReference type="InterPro" id="IPR036291">
    <property type="entry name" value="NAD(P)-bd_dom_sf"/>
</dbReference>
<dbReference type="NCBIfam" id="NF009466">
    <property type="entry name" value="PRK12826.1-2"/>
    <property type="match status" value="1"/>
</dbReference>
<evidence type="ECO:0000259" key="2">
    <source>
        <dbReference type="SMART" id="SM00822"/>
    </source>
</evidence>
<organism evidence="3">
    <name type="scientific">Singulisphaera sp. Ch08</name>
    <dbReference type="NCBI Taxonomy" id="3120278"/>
    <lineage>
        <taxon>Bacteria</taxon>
        <taxon>Pseudomonadati</taxon>
        <taxon>Planctomycetota</taxon>
        <taxon>Planctomycetia</taxon>
        <taxon>Isosphaerales</taxon>
        <taxon>Isosphaeraceae</taxon>
        <taxon>Singulisphaera</taxon>
    </lineage>
</organism>
<dbReference type="InterPro" id="IPR002347">
    <property type="entry name" value="SDR_fam"/>
</dbReference>
<dbReference type="SMART" id="SM00822">
    <property type="entry name" value="PKS_KR"/>
    <property type="match status" value="1"/>
</dbReference>